<evidence type="ECO:0000256" key="2">
    <source>
        <dbReference type="SAM" id="Phobius"/>
    </source>
</evidence>
<dbReference type="AlphaFoldDB" id="A0A4S8KM66"/>
<name>A0A4S8KM66_DENBC</name>
<accession>A0A4S8KM66</accession>
<reference evidence="3 4" key="1">
    <citation type="journal article" date="2019" name="Nat. Ecol. Evol.">
        <title>Megaphylogeny resolves global patterns of mushroom evolution.</title>
        <authorList>
            <person name="Varga T."/>
            <person name="Krizsan K."/>
            <person name="Foldi C."/>
            <person name="Dima B."/>
            <person name="Sanchez-Garcia M."/>
            <person name="Sanchez-Ramirez S."/>
            <person name="Szollosi G.J."/>
            <person name="Szarkandi J.G."/>
            <person name="Papp V."/>
            <person name="Albert L."/>
            <person name="Andreopoulos W."/>
            <person name="Angelini C."/>
            <person name="Antonin V."/>
            <person name="Barry K.W."/>
            <person name="Bougher N.L."/>
            <person name="Buchanan P."/>
            <person name="Buyck B."/>
            <person name="Bense V."/>
            <person name="Catcheside P."/>
            <person name="Chovatia M."/>
            <person name="Cooper J."/>
            <person name="Damon W."/>
            <person name="Desjardin D."/>
            <person name="Finy P."/>
            <person name="Geml J."/>
            <person name="Haridas S."/>
            <person name="Hughes K."/>
            <person name="Justo A."/>
            <person name="Karasinski D."/>
            <person name="Kautmanova I."/>
            <person name="Kiss B."/>
            <person name="Kocsube S."/>
            <person name="Kotiranta H."/>
            <person name="LaButti K.M."/>
            <person name="Lechner B.E."/>
            <person name="Liimatainen K."/>
            <person name="Lipzen A."/>
            <person name="Lukacs Z."/>
            <person name="Mihaltcheva S."/>
            <person name="Morgado L.N."/>
            <person name="Niskanen T."/>
            <person name="Noordeloos M.E."/>
            <person name="Ohm R.A."/>
            <person name="Ortiz-Santana B."/>
            <person name="Ovrebo C."/>
            <person name="Racz N."/>
            <person name="Riley R."/>
            <person name="Savchenko A."/>
            <person name="Shiryaev A."/>
            <person name="Soop K."/>
            <person name="Spirin V."/>
            <person name="Szebenyi C."/>
            <person name="Tomsovsky M."/>
            <person name="Tulloss R.E."/>
            <person name="Uehling J."/>
            <person name="Grigoriev I.V."/>
            <person name="Vagvolgyi C."/>
            <person name="Papp T."/>
            <person name="Martin F.M."/>
            <person name="Miettinen O."/>
            <person name="Hibbett D.S."/>
            <person name="Nagy L.G."/>
        </authorList>
    </citation>
    <scope>NUCLEOTIDE SEQUENCE [LARGE SCALE GENOMIC DNA]</scope>
    <source>
        <strain evidence="3 4">CBS 962.96</strain>
    </source>
</reference>
<keyword evidence="2" id="KW-1133">Transmembrane helix</keyword>
<organism evidence="3 4">
    <name type="scientific">Dendrothele bispora (strain CBS 962.96)</name>
    <dbReference type="NCBI Taxonomy" id="1314807"/>
    <lineage>
        <taxon>Eukaryota</taxon>
        <taxon>Fungi</taxon>
        <taxon>Dikarya</taxon>
        <taxon>Basidiomycota</taxon>
        <taxon>Agaricomycotina</taxon>
        <taxon>Agaricomycetes</taxon>
        <taxon>Agaricomycetidae</taxon>
        <taxon>Agaricales</taxon>
        <taxon>Agaricales incertae sedis</taxon>
        <taxon>Dendrothele</taxon>
    </lineage>
</organism>
<feature type="compositionally biased region" description="Polar residues" evidence="1">
    <location>
        <begin position="304"/>
        <end position="318"/>
    </location>
</feature>
<dbReference type="OrthoDB" id="2756615at2759"/>
<dbReference type="Proteomes" id="UP000297245">
    <property type="component" value="Unassembled WGS sequence"/>
</dbReference>
<sequence length="485" mass="53110">MSGAVTIIVDDADLFEKGLVQPGSARWGPPGVLLRTFLFDDLEWIYSGITSLALVGFTPAPSKDQTFSVQIGTNGQNADIGYWSNTSYPSPNLGCQFFTTPDLPGNDTDNPAFSFNLTASGGVSFDYAIIQVGNFRDITGKTIIVDDSSPEISWQGNWQEGKSSNLNVTIPFKDDQPYEGKSWYPHGNSTHRSNQVGDSFTFQFAGTSIVVAGIFPVLNEQPDTFVAYMNFTIDDYSVQRRFVQQDVQTQSQPDRVHFPWFKNNTLAPGAHTLVVEVLSLGGLNNDLMVEIDYLTYTPSFRTASEKPNFSTTPTNPSGSDPAPTGISPPSGSNNTKGVNFRGIIGGVVAGIVILLMGSIGGYLVFRKHKMKQHKLQQQLLHQTPRPFTLQPPTGRFLSEKGRIISSPSSILPVERLVPTPSQDENSESAQIVQEGNGQVGLQSSQQVDNSHAGGIYATRDEIQNVNTRIDMLRRQFEPPAYQTEI</sequence>
<evidence type="ECO:0000313" key="4">
    <source>
        <dbReference type="Proteomes" id="UP000297245"/>
    </source>
</evidence>
<gene>
    <name evidence="3" type="ORF">K435DRAFT_878997</name>
</gene>
<proteinExistence type="predicted"/>
<dbReference type="EMBL" id="ML180818">
    <property type="protein sequence ID" value="THU76593.1"/>
    <property type="molecule type" value="Genomic_DNA"/>
</dbReference>
<feature type="region of interest" description="Disordered" evidence="1">
    <location>
        <begin position="418"/>
        <end position="438"/>
    </location>
</feature>
<evidence type="ECO:0000256" key="1">
    <source>
        <dbReference type="SAM" id="MobiDB-lite"/>
    </source>
</evidence>
<keyword evidence="4" id="KW-1185">Reference proteome</keyword>
<keyword evidence="2" id="KW-0472">Membrane</keyword>
<dbReference type="Gene3D" id="2.60.120.260">
    <property type="entry name" value="Galactose-binding domain-like"/>
    <property type="match status" value="1"/>
</dbReference>
<feature type="transmembrane region" description="Helical" evidence="2">
    <location>
        <begin position="343"/>
        <end position="365"/>
    </location>
</feature>
<protein>
    <submittedName>
        <fullName evidence="3">Uncharacterized protein</fullName>
    </submittedName>
</protein>
<keyword evidence="2" id="KW-0812">Transmembrane</keyword>
<feature type="region of interest" description="Disordered" evidence="1">
    <location>
        <begin position="304"/>
        <end position="333"/>
    </location>
</feature>
<evidence type="ECO:0000313" key="3">
    <source>
        <dbReference type="EMBL" id="THU76593.1"/>
    </source>
</evidence>
<feature type="compositionally biased region" description="Polar residues" evidence="1">
    <location>
        <begin position="419"/>
        <end position="438"/>
    </location>
</feature>